<evidence type="ECO:0000313" key="1">
    <source>
        <dbReference type="EMBL" id="AGF91453.1"/>
    </source>
</evidence>
<evidence type="ECO:0008006" key="3">
    <source>
        <dbReference type="Google" id="ProtNLM"/>
    </source>
</evidence>
<sequence>MDGNKRQTQLHDTDTRCSVSIYGNVSRPRSLKSHSNTKRNHRNFGHRYNKYLQSVAISLAMTGFMPSAMAETVGGVSATASPIANSSGSVTNQAIQVLQGPYITNTYGNGIQCQGATMNITPYVTGTASAQKPYEPYYMDPVYDMSDLDEDGVLDNPGNILYHVPTRTAQKDNYNLSIGVSATWSRPLDKKLQAQCKEAAAANIALMNQTVANKRLDFEIARLKNCGSLIKEGISFHPKSPYYSICADVVVQNVNNIAPHAHDIPLKEVIIPSGDASTLKEISIGNK</sequence>
<dbReference type="EMBL" id="JF974306">
    <property type="protein sequence ID" value="AGF91453.1"/>
    <property type="molecule type" value="Genomic_DNA"/>
</dbReference>
<protein>
    <recommendedName>
        <fullName evidence="3">Gp165</fullName>
    </recommendedName>
</protein>
<evidence type="ECO:0000313" key="2">
    <source>
        <dbReference type="Proteomes" id="UP000502917"/>
    </source>
</evidence>
<name>M1Q6G8_9CAUD</name>
<organism evidence="1 2">
    <name type="scientific">Cyanophage P-SS1</name>
    <dbReference type="NCBI Taxonomy" id="889957"/>
    <lineage>
        <taxon>Viruses</taxon>
        <taxon>Duplodnaviria</taxon>
        <taxon>Heunggongvirae</taxon>
        <taxon>Uroviricota</taxon>
        <taxon>Caudoviricetes</taxon>
        <taxon>Pantevenvirales</taxon>
        <taxon>Kyanoviridae</taxon>
        <taxon>Ronodorvirus</taxon>
        <taxon>Ronodorvirus ssm4</taxon>
    </lineage>
</organism>
<dbReference type="Proteomes" id="UP000502917">
    <property type="component" value="Segment"/>
</dbReference>
<accession>M1Q6G8</accession>
<proteinExistence type="predicted"/>
<reference evidence="1 2" key="1">
    <citation type="submission" date="2010-12" db="EMBL/GenBank/DDBJ databases">
        <title>The Genome Sequence of Cyanophage P-SS1.</title>
        <authorList>
            <consortium name="The Broad Institute Genome Sequencing Platform"/>
            <person name="Henn M.R."/>
            <person name="Sullivan M.S."/>
            <person name="Osburne M.S."/>
            <person name="Levin J."/>
            <person name="Malboeuf C."/>
            <person name="Casali M."/>
            <person name="Russ C."/>
            <person name="Lennon N."/>
            <person name="Chapman S.B."/>
            <person name="Erlich R."/>
            <person name="Young S.K."/>
            <person name="Yandava C."/>
            <person name="Zeng Q."/>
            <person name="Alvarado L."/>
            <person name="Anderson S."/>
            <person name="Berlin A."/>
            <person name="Chen Z."/>
            <person name="Freedman E."/>
            <person name="Gellesch M."/>
            <person name="Goldberg J."/>
            <person name="Green L."/>
            <person name="Griggs A."/>
            <person name="Gujja S."/>
            <person name="Heilman E.R."/>
            <person name="Heiman D."/>
            <person name="Hollinger A."/>
            <person name="Howarth C."/>
            <person name="Larson L."/>
            <person name="Mehta T."/>
            <person name="Pearson M."/>
            <person name="Roberts A."/>
            <person name="Ryan E."/>
            <person name="Saif S."/>
            <person name="Shea T."/>
            <person name="Shenoy N."/>
            <person name="Sisk P."/>
            <person name="Stolte C."/>
            <person name="Sykes S."/>
            <person name="White J."/>
            <person name="Yu Q."/>
            <person name="Coleman M.L."/>
            <person name="Huang K.H."/>
            <person name="Weigele P.R."/>
            <person name="DeFrancesco A.S."/>
            <person name="Kern S.E."/>
            <person name="Thompson L.R."/>
            <person name="Fu R."/>
            <person name="Hombeck B."/>
            <person name="Chisholm S.W."/>
            <person name="Haas B."/>
            <person name="Nusbaum C."/>
            <person name="Birren B."/>
        </authorList>
    </citation>
    <scope>NUCLEOTIDE SEQUENCE [LARGE SCALE GENOMIC DNA]</scope>
    <source>
        <strain evidence="1 2">P-SS1</strain>
    </source>
</reference>
<gene>
    <name evidence="1" type="ORF">CPYG_00159</name>
</gene>